<keyword evidence="10" id="KW-0816">Tricarboxylic acid cycle</keyword>
<dbReference type="PROSITE" id="PS00161">
    <property type="entry name" value="ISOCITRATE_LYASE"/>
    <property type="match status" value="1"/>
</dbReference>
<reference evidence="16 17" key="1">
    <citation type="submission" date="2020-12" db="EMBL/GenBank/DDBJ databases">
        <title>Concerted genomic and epigenomic changes stabilize Arabidopsis allopolyploids.</title>
        <authorList>
            <person name="Chen Z."/>
        </authorList>
    </citation>
    <scope>NUCLEOTIDE SEQUENCE [LARGE SCALE GENOMIC DNA]</scope>
    <source>
        <strain evidence="16">Allo738</strain>
        <tissue evidence="16">Leaf</tissue>
    </source>
</reference>
<evidence type="ECO:0000256" key="14">
    <source>
        <dbReference type="ARBA" id="ARBA00023531"/>
    </source>
</evidence>
<keyword evidence="9" id="KW-0330">Glyoxysome</keyword>
<dbReference type="Proteomes" id="UP000694240">
    <property type="component" value="Chromosome 8"/>
</dbReference>
<dbReference type="PANTHER" id="PTHR21631:SF3">
    <property type="entry name" value="BIFUNCTIONAL GLYOXYLATE CYCLE PROTEIN"/>
    <property type="match status" value="1"/>
</dbReference>
<gene>
    <name evidence="16" type="ORF">ISN45_Aa03g023960</name>
</gene>
<comment type="pathway">
    <text evidence="4">Carbohydrate metabolism; glyoxylate cycle; (S)-malate from isocitrate: step 1/2.</text>
</comment>
<evidence type="ECO:0000256" key="12">
    <source>
        <dbReference type="ARBA" id="ARBA00023140"/>
    </source>
</evidence>
<comment type="subunit">
    <text evidence="6">Homotetramer.</text>
</comment>
<dbReference type="GO" id="GO:0009514">
    <property type="term" value="C:glyoxysome"/>
    <property type="evidence" value="ECO:0007669"/>
    <property type="project" value="UniProtKB-SubCell"/>
</dbReference>
<evidence type="ECO:0000313" key="16">
    <source>
        <dbReference type="EMBL" id="KAG7578188.1"/>
    </source>
</evidence>
<evidence type="ECO:0000313" key="17">
    <source>
        <dbReference type="Proteomes" id="UP000694240"/>
    </source>
</evidence>
<dbReference type="EMBL" id="JAEFBK010000008">
    <property type="protein sequence ID" value="KAG7578188.1"/>
    <property type="molecule type" value="Genomic_DNA"/>
</dbReference>
<keyword evidence="17" id="KW-1185">Reference proteome</keyword>
<keyword evidence="13 15" id="KW-0456">Lyase</keyword>
<comment type="subcellular location">
    <subcellularLocation>
        <location evidence="3">Glyoxysome</location>
    </subcellularLocation>
</comment>
<evidence type="ECO:0000256" key="2">
    <source>
        <dbReference type="ARBA" id="ARBA00003575"/>
    </source>
</evidence>
<evidence type="ECO:0000256" key="3">
    <source>
        <dbReference type="ARBA" id="ARBA00004130"/>
    </source>
</evidence>
<keyword evidence="8" id="KW-0329">Glyoxylate bypass</keyword>
<comment type="similarity">
    <text evidence="5 15">Belongs to the isocitrate lyase/PEP mutase superfamily. Isocitrate lyase family.</text>
</comment>
<sequence>MAASFSVPSMIMEEEGRFEAEVAEVQTWWASERFKLTRRPYTARDVVALRGHLKQGYASNEMAKKLWRTLKSHQANGTASRTFGALDPVQVTMMAKHLDTIYVSGWQCSSTHTSTNEPGPDLADYPYDTVPNKVEHLFFAQQYHDRKQREARMSMSREERTKTPFVDYLKPIIADGDTGFGGTTATVKLCKLFVERGAAGVHIEDQSSVTKKCGHMAGKVLVAVSEHINRLVAARLQFDVMGTETVLVARTDAVAATLIQSNIDARDHQFILGVTNPSLRGKSLSSLLAEGMTVGKNGPALQSIEDQWISSAGLMTFSEAVVQAIKRMNLNENEKNQRLNEWLTHARYENCLSNEQGRELAAKLGVTDLFWDWDLPRTREGFYRFQGSVAAAVVRGWAFAQIADIIWMETASPDLNECTQFSEGIKSKTPEVMLAYNLSPSFNWDASGMTDQQMVEFIPRIARLGYCWQFITLAGFHADALVVDTFAKDYARRGMLAYVERIQREERTHGVDTLAHQKWSGANYYDRYLKTVQGGISSTAAMGKGVTEEQFKESWTRPGADGMGEGTSLVVAKSRM</sequence>
<dbReference type="InterPro" id="IPR018523">
    <property type="entry name" value="Isocitrate_lyase_ph_CS"/>
</dbReference>
<evidence type="ECO:0000256" key="8">
    <source>
        <dbReference type="ARBA" id="ARBA00022435"/>
    </source>
</evidence>
<evidence type="ECO:0000256" key="13">
    <source>
        <dbReference type="ARBA" id="ARBA00023239"/>
    </source>
</evidence>
<evidence type="ECO:0000256" key="5">
    <source>
        <dbReference type="ARBA" id="ARBA00005704"/>
    </source>
</evidence>
<evidence type="ECO:0000256" key="9">
    <source>
        <dbReference type="ARBA" id="ARBA00022453"/>
    </source>
</evidence>
<dbReference type="GO" id="GO:0004451">
    <property type="term" value="F:isocitrate lyase activity"/>
    <property type="evidence" value="ECO:0007669"/>
    <property type="project" value="UniProtKB-EC"/>
</dbReference>
<dbReference type="GO" id="GO:0006099">
    <property type="term" value="P:tricarboxylic acid cycle"/>
    <property type="evidence" value="ECO:0007669"/>
    <property type="project" value="UniProtKB-KW"/>
</dbReference>
<evidence type="ECO:0000256" key="1">
    <source>
        <dbReference type="ARBA" id="ARBA00001946"/>
    </source>
</evidence>
<organism evidence="16 17">
    <name type="scientific">Arabidopsis thaliana x Arabidopsis arenosa</name>
    <dbReference type="NCBI Taxonomy" id="1240361"/>
    <lineage>
        <taxon>Eukaryota</taxon>
        <taxon>Viridiplantae</taxon>
        <taxon>Streptophyta</taxon>
        <taxon>Embryophyta</taxon>
        <taxon>Tracheophyta</taxon>
        <taxon>Spermatophyta</taxon>
        <taxon>Magnoliopsida</taxon>
        <taxon>eudicotyledons</taxon>
        <taxon>Gunneridae</taxon>
        <taxon>Pentapetalae</taxon>
        <taxon>rosids</taxon>
        <taxon>malvids</taxon>
        <taxon>Brassicales</taxon>
        <taxon>Brassicaceae</taxon>
        <taxon>Camelineae</taxon>
        <taxon>Arabidopsis</taxon>
    </lineage>
</organism>
<dbReference type="PIRSF" id="PIRSF001362">
    <property type="entry name" value="Isocit_lyase"/>
    <property type="match status" value="1"/>
</dbReference>
<accession>A0A8T2AVG4</accession>
<keyword evidence="12" id="KW-0576">Peroxisome</keyword>
<evidence type="ECO:0000256" key="10">
    <source>
        <dbReference type="ARBA" id="ARBA00022532"/>
    </source>
</evidence>
<dbReference type="FunFam" id="1.10.10.850:FF:000001">
    <property type="entry name" value="Isocitrate lyase"/>
    <property type="match status" value="1"/>
</dbReference>
<evidence type="ECO:0000256" key="4">
    <source>
        <dbReference type="ARBA" id="ARBA00004793"/>
    </source>
</evidence>
<dbReference type="CDD" id="cd00377">
    <property type="entry name" value="ICL_PEPM"/>
    <property type="match status" value="1"/>
</dbReference>
<dbReference type="GO" id="GO:0006097">
    <property type="term" value="P:glyoxylate cycle"/>
    <property type="evidence" value="ECO:0007669"/>
    <property type="project" value="UniProtKB-KW"/>
</dbReference>
<comment type="cofactor">
    <cofactor evidence="1">
        <name>Mg(2+)</name>
        <dbReference type="ChEBI" id="CHEBI:18420"/>
    </cofactor>
</comment>
<evidence type="ECO:0000256" key="15">
    <source>
        <dbReference type="PIRNR" id="PIRNR001362"/>
    </source>
</evidence>
<protein>
    <recommendedName>
        <fullName evidence="7 15">Isocitrate lyase</fullName>
    </recommendedName>
</protein>
<dbReference type="AlphaFoldDB" id="A0A8T2AVG4"/>
<comment type="function">
    <text evidence="2">Involved in storage lipid mobilization during the growth of higher plant seedling.</text>
</comment>
<keyword evidence="11" id="KW-0460">Magnesium</keyword>
<dbReference type="PANTHER" id="PTHR21631">
    <property type="entry name" value="ISOCITRATE LYASE/MALATE SYNTHASE"/>
    <property type="match status" value="1"/>
</dbReference>
<dbReference type="NCBIfam" id="TIGR01346">
    <property type="entry name" value="isocit_lyase"/>
    <property type="match status" value="1"/>
</dbReference>
<dbReference type="InterPro" id="IPR006254">
    <property type="entry name" value="Isocitrate_lyase"/>
</dbReference>
<dbReference type="Pfam" id="PF00463">
    <property type="entry name" value="ICL"/>
    <property type="match status" value="1"/>
</dbReference>
<name>A0A8T2AVG4_9BRAS</name>
<evidence type="ECO:0000256" key="6">
    <source>
        <dbReference type="ARBA" id="ARBA00011881"/>
    </source>
</evidence>
<comment type="catalytic activity">
    <reaction evidence="14">
        <text>D-threo-isocitrate = glyoxylate + succinate</text>
        <dbReference type="Rhea" id="RHEA:13245"/>
        <dbReference type="ChEBI" id="CHEBI:15562"/>
        <dbReference type="ChEBI" id="CHEBI:30031"/>
        <dbReference type="ChEBI" id="CHEBI:36655"/>
        <dbReference type="EC" id="4.1.3.1"/>
    </reaction>
</comment>
<dbReference type="InterPro" id="IPR039556">
    <property type="entry name" value="ICL/PEPM"/>
</dbReference>
<evidence type="ECO:0000256" key="7">
    <source>
        <dbReference type="ARBA" id="ARBA00012909"/>
    </source>
</evidence>
<evidence type="ECO:0000256" key="11">
    <source>
        <dbReference type="ARBA" id="ARBA00022842"/>
    </source>
</evidence>
<proteinExistence type="inferred from homology"/>
<comment type="caution">
    <text evidence="16">The sequence shown here is derived from an EMBL/GenBank/DDBJ whole genome shotgun (WGS) entry which is preliminary data.</text>
</comment>